<feature type="region of interest" description="Disordered" evidence="1">
    <location>
        <begin position="24"/>
        <end position="43"/>
    </location>
</feature>
<name>A0A8H7TD04_9HELO</name>
<proteinExistence type="predicted"/>
<protein>
    <recommendedName>
        <fullName evidence="2">STEEP1 domain-containing protein</fullName>
    </recommendedName>
</protein>
<evidence type="ECO:0000313" key="3">
    <source>
        <dbReference type="EMBL" id="KAG4416912.1"/>
    </source>
</evidence>
<feature type="region of interest" description="Disordered" evidence="1">
    <location>
        <begin position="58"/>
        <end position="94"/>
    </location>
</feature>
<feature type="domain" description="STEEP1" evidence="2">
    <location>
        <begin position="5"/>
        <end position="136"/>
    </location>
</feature>
<comment type="caution">
    <text evidence="3">The sequence shown here is derived from an EMBL/GenBank/DDBJ whole genome shotgun (WGS) entry which is preliminary data.</text>
</comment>
<evidence type="ECO:0000313" key="4">
    <source>
        <dbReference type="Proteomes" id="UP000664132"/>
    </source>
</evidence>
<evidence type="ECO:0000256" key="1">
    <source>
        <dbReference type="SAM" id="MobiDB-lite"/>
    </source>
</evidence>
<gene>
    <name evidence="3" type="ORF">IFR04_009922</name>
</gene>
<dbReference type="EMBL" id="JAFJYH010000170">
    <property type="protein sequence ID" value="KAG4416912.1"/>
    <property type="molecule type" value="Genomic_DNA"/>
</dbReference>
<organism evidence="3 4">
    <name type="scientific">Cadophora malorum</name>
    <dbReference type="NCBI Taxonomy" id="108018"/>
    <lineage>
        <taxon>Eukaryota</taxon>
        <taxon>Fungi</taxon>
        <taxon>Dikarya</taxon>
        <taxon>Ascomycota</taxon>
        <taxon>Pezizomycotina</taxon>
        <taxon>Leotiomycetes</taxon>
        <taxon>Helotiales</taxon>
        <taxon>Ploettnerulaceae</taxon>
        <taxon>Cadophora</taxon>
    </lineage>
</organism>
<dbReference type="AlphaFoldDB" id="A0A8H7TD04"/>
<sequence>MAPPTIKTYHCLCTSLLLSSTHTLSTLPRRSSPPADSDSATPLPASDAAIIIPLPSAPPLSSSLSSHNPVGEGEGDGEDEGGEGEEESLPSEGYTVLLGLVPDRKTTLIRRTDGFEKRILYRCSRCNLVIGYELQSASSLPTSSATDTNMDMDIDSGKGKSKQGEGDAGVYDGKILYILPGGMMSTEVLASGRKIGEEDVGFVGTGTGGRRAVGVFE</sequence>
<accession>A0A8H7TD04</accession>
<evidence type="ECO:0000259" key="2">
    <source>
        <dbReference type="Pfam" id="PF25809"/>
    </source>
</evidence>
<feature type="compositionally biased region" description="Basic and acidic residues" evidence="1">
    <location>
        <begin position="155"/>
        <end position="165"/>
    </location>
</feature>
<feature type="region of interest" description="Disordered" evidence="1">
    <location>
        <begin position="139"/>
        <end position="165"/>
    </location>
</feature>
<dbReference type="Proteomes" id="UP000664132">
    <property type="component" value="Unassembled WGS sequence"/>
</dbReference>
<dbReference type="OrthoDB" id="418131at2759"/>
<reference evidence="3" key="1">
    <citation type="submission" date="2021-02" db="EMBL/GenBank/DDBJ databases">
        <title>Genome sequence Cadophora malorum strain M34.</title>
        <authorList>
            <person name="Stefanovic E."/>
            <person name="Vu D."/>
            <person name="Scully C."/>
            <person name="Dijksterhuis J."/>
            <person name="Roader J."/>
            <person name="Houbraken J."/>
        </authorList>
    </citation>
    <scope>NUCLEOTIDE SEQUENCE</scope>
    <source>
        <strain evidence="3">M34</strain>
    </source>
</reference>
<keyword evidence="4" id="KW-1185">Reference proteome</keyword>
<dbReference type="Pfam" id="PF25809">
    <property type="entry name" value="STEEP1"/>
    <property type="match status" value="1"/>
</dbReference>
<dbReference type="InterPro" id="IPR057965">
    <property type="entry name" value="STEEP1_dom"/>
</dbReference>
<feature type="compositionally biased region" description="Polar residues" evidence="1">
    <location>
        <begin position="139"/>
        <end position="149"/>
    </location>
</feature>
<feature type="compositionally biased region" description="Acidic residues" evidence="1">
    <location>
        <begin position="73"/>
        <end position="89"/>
    </location>
</feature>